<keyword evidence="1" id="KW-0732">Signal</keyword>
<dbReference type="RefSeq" id="WP_022636566.1">
    <property type="nucleotide sequence ID" value="NZ_ASJR01000008.1"/>
</dbReference>
<sequence length="156" mass="17351">MKLCMALVFSCMFLFVACTESTDVDTSTPTGSFNQLLRSLEEGEYGEVFDAYSEKSQEEMSEIFEMMVQMSAMMEEDDENAELFESLEGKDGREIFITLMSQGTPEENAASFIQGEVISEEVDEDSAVLAVAGDDGETHNVTMVLEGDTWKIENVQ</sequence>
<evidence type="ECO:0008006" key="4">
    <source>
        <dbReference type="Google" id="ProtNLM"/>
    </source>
</evidence>
<comment type="caution">
    <text evidence="2">The sequence shown here is derived from an EMBL/GenBank/DDBJ whole genome shotgun (WGS) entry which is preliminary data.</text>
</comment>
<evidence type="ECO:0000313" key="3">
    <source>
        <dbReference type="Proteomes" id="UP000017148"/>
    </source>
</evidence>
<evidence type="ECO:0000256" key="1">
    <source>
        <dbReference type="SAM" id="SignalP"/>
    </source>
</evidence>
<accession>U7DBT4</accession>
<gene>
    <name evidence="2" type="ORF">CALK_1079</name>
</gene>
<keyword evidence="3" id="KW-1185">Reference proteome</keyword>
<organism evidence="2 3">
    <name type="scientific">Chitinivibrio alkaliphilus ACht1</name>
    <dbReference type="NCBI Taxonomy" id="1313304"/>
    <lineage>
        <taxon>Bacteria</taxon>
        <taxon>Pseudomonadati</taxon>
        <taxon>Fibrobacterota</taxon>
        <taxon>Chitinivibrionia</taxon>
        <taxon>Chitinivibrionales</taxon>
        <taxon>Chitinivibrionaceae</taxon>
        <taxon>Chitinivibrio</taxon>
    </lineage>
</organism>
<proteinExistence type="predicted"/>
<feature type="chain" id="PRO_5004679126" description="DUF4878 domain-containing protein" evidence="1">
    <location>
        <begin position="18"/>
        <end position="156"/>
    </location>
</feature>
<dbReference type="Proteomes" id="UP000017148">
    <property type="component" value="Unassembled WGS sequence"/>
</dbReference>
<evidence type="ECO:0000313" key="2">
    <source>
        <dbReference type="EMBL" id="ERP31865.1"/>
    </source>
</evidence>
<feature type="signal peptide" evidence="1">
    <location>
        <begin position="1"/>
        <end position="17"/>
    </location>
</feature>
<dbReference type="AlphaFoldDB" id="U7DBT4"/>
<protein>
    <recommendedName>
        <fullName evidence="4">DUF4878 domain-containing protein</fullName>
    </recommendedName>
</protein>
<name>U7DBT4_9BACT</name>
<reference evidence="2 3" key="1">
    <citation type="journal article" date="2013" name="Environ. Microbiol.">
        <title>Genome analysis of Chitinivibrio alkaliphilus gen. nov., sp. nov., a novel extremely haloalkaliphilic anaerobic chitinolytic bacterium from the candidate phylum Termite Group 3.</title>
        <authorList>
            <person name="Sorokin D.Y."/>
            <person name="Gumerov V.M."/>
            <person name="Rakitin A.L."/>
            <person name="Beletsky A.V."/>
            <person name="Damste J.S."/>
            <person name="Muyzer G."/>
            <person name="Mardanov A.V."/>
            <person name="Ravin N.V."/>
        </authorList>
    </citation>
    <scope>NUCLEOTIDE SEQUENCE [LARGE SCALE GENOMIC DNA]</scope>
    <source>
        <strain evidence="2 3">ACht1</strain>
    </source>
</reference>
<dbReference type="PROSITE" id="PS51257">
    <property type="entry name" value="PROKAR_LIPOPROTEIN"/>
    <property type="match status" value="1"/>
</dbReference>
<dbReference type="STRING" id="1313304.CALK_1079"/>
<dbReference type="EMBL" id="ASJR01000008">
    <property type="protein sequence ID" value="ERP31865.1"/>
    <property type="molecule type" value="Genomic_DNA"/>
</dbReference>